<keyword evidence="2" id="KW-1133">Transmembrane helix</keyword>
<dbReference type="Pfam" id="PF01926">
    <property type="entry name" value="MMR_HSR1"/>
    <property type="match status" value="1"/>
</dbReference>
<evidence type="ECO:0000313" key="5">
    <source>
        <dbReference type="WBParaSite" id="ECPE_0001662901-mRNA-1"/>
    </source>
</evidence>
<evidence type="ECO:0000256" key="1">
    <source>
        <dbReference type="ARBA" id="ARBA00022741"/>
    </source>
</evidence>
<dbReference type="PRINTS" id="PR00326">
    <property type="entry name" value="GTP1OBG"/>
</dbReference>
<sequence>LGTQILLLDPSLPREIGFLTQEAALFVAAHGGSGGKGNTFLTNAAHRGAEGETRRLLLRVTQLAQLGLVGAPNAGKSTLLRRITRARPKVAPYPFTTLKPHLGVIKGLDNVRSDDVRSSQEKPTDLTDVLFLDRVTVTIFCMLFLILICIFLRSHTIKDAFTPLTSVSSQRQSESFGPIRGVGKLQRKADPSSISLTLCAK</sequence>
<feature type="domain" description="Obg" evidence="4">
    <location>
        <begin position="1"/>
        <end position="63"/>
    </location>
</feature>
<evidence type="ECO:0000259" key="3">
    <source>
        <dbReference type="PROSITE" id="PS51710"/>
    </source>
</evidence>
<feature type="transmembrane region" description="Helical" evidence="2">
    <location>
        <begin position="131"/>
        <end position="152"/>
    </location>
</feature>
<keyword evidence="2" id="KW-0472">Membrane</keyword>
<dbReference type="PROSITE" id="PS51883">
    <property type="entry name" value="OBG"/>
    <property type="match status" value="1"/>
</dbReference>
<proteinExistence type="predicted"/>
<protein>
    <submittedName>
        <fullName evidence="5">OBG-type G domain-containing protein</fullName>
    </submittedName>
</protein>
<dbReference type="Gene3D" id="3.40.50.300">
    <property type="entry name" value="P-loop containing nucleotide triphosphate hydrolases"/>
    <property type="match status" value="1"/>
</dbReference>
<dbReference type="PANTHER" id="PTHR11702">
    <property type="entry name" value="DEVELOPMENTALLY REGULATED GTP-BINDING PROTEIN-RELATED"/>
    <property type="match status" value="1"/>
</dbReference>
<reference evidence="5" key="1">
    <citation type="submission" date="2016-06" db="UniProtKB">
        <authorList>
            <consortium name="WormBaseParasite"/>
        </authorList>
    </citation>
    <scope>IDENTIFICATION</scope>
</reference>
<accession>A0A183BBK1</accession>
<dbReference type="InterPro" id="IPR006073">
    <property type="entry name" value="GTP-bd"/>
</dbReference>
<keyword evidence="2" id="KW-0812">Transmembrane</keyword>
<evidence type="ECO:0000256" key="2">
    <source>
        <dbReference type="SAM" id="Phobius"/>
    </source>
</evidence>
<organism evidence="5">
    <name type="scientific">Echinostoma caproni</name>
    <dbReference type="NCBI Taxonomy" id="27848"/>
    <lineage>
        <taxon>Eukaryota</taxon>
        <taxon>Metazoa</taxon>
        <taxon>Spiralia</taxon>
        <taxon>Lophotrochozoa</taxon>
        <taxon>Platyhelminthes</taxon>
        <taxon>Trematoda</taxon>
        <taxon>Digenea</taxon>
        <taxon>Plagiorchiida</taxon>
        <taxon>Echinostomata</taxon>
        <taxon>Echinostomatoidea</taxon>
        <taxon>Echinostomatidae</taxon>
        <taxon>Echinostoma</taxon>
    </lineage>
</organism>
<dbReference type="InterPro" id="IPR006169">
    <property type="entry name" value="GTP1_OBG_dom"/>
</dbReference>
<evidence type="ECO:0000259" key="4">
    <source>
        <dbReference type="PROSITE" id="PS51883"/>
    </source>
</evidence>
<dbReference type="WBParaSite" id="ECPE_0001662901-mRNA-1">
    <property type="protein sequence ID" value="ECPE_0001662901-mRNA-1"/>
    <property type="gene ID" value="ECPE_0001662901"/>
</dbReference>
<dbReference type="GO" id="GO:0003924">
    <property type="term" value="F:GTPase activity"/>
    <property type="evidence" value="ECO:0007669"/>
    <property type="project" value="InterPro"/>
</dbReference>
<dbReference type="GO" id="GO:0005739">
    <property type="term" value="C:mitochondrion"/>
    <property type="evidence" value="ECO:0007669"/>
    <property type="project" value="TreeGrafter"/>
</dbReference>
<dbReference type="GO" id="GO:0005525">
    <property type="term" value="F:GTP binding"/>
    <property type="evidence" value="ECO:0007669"/>
    <property type="project" value="InterPro"/>
</dbReference>
<dbReference type="InterPro" id="IPR031167">
    <property type="entry name" value="G_OBG"/>
</dbReference>
<dbReference type="InterPro" id="IPR045086">
    <property type="entry name" value="OBG_GTPase"/>
</dbReference>
<dbReference type="PROSITE" id="PS51710">
    <property type="entry name" value="G_OBG"/>
    <property type="match status" value="1"/>
</dbReference>
<dbReference type="InterPro" id="IPR027417">
    <property type="entry name" value="P-loop_NTPase"/>
</dbReference>
<dbReference type="PANTHER" id="PTHR11702:SF31">
    <property type="entry name" value="MITOCHONDRIAL RIBOSOME-ASSOCIATED GTPASE 2"/>
    <property type="match status" value="1"/>
</dbReference>
<dbReference type="GO" id="GO:0042254">
    <property type="term" value="P:ribosome biogenesis"/>
    <property type="evidence" value="ECO:0007669"/>
    <property type="project" value="UniProtKB-UniRule"/>
</dbReference>
<name>A0A183BBK1_9TREM</name>
<keyword evidence="1" id="KW-0547">Nucleotide-binding</keyword>
<dbReference type="SUPFAM" id="SSF52540">
    <property type="entry name" value="P-loop containing nucleoside triphosphate hydrolases"/>
    <property type="match status" value="1"/>
</dbReference>
<feature type="domain" description="OBG-type G" evidence="3">
    <location>
        <begin position="64"/>
        <end position="106"/>
    </location>
</feature>
<dbReference type="AlphaFoldDB" id="A0A183BBK1"/>